<reference evidence="4 5" key="1">
    <citation type="submission" date="2021-08" db="EMBL/GenBank/DDBJ databases">
        <title>Draft genome sequence of Spirulina subsalsa with high tolerance to salinity and hype-accumulation of phycocyanin.</title>
        <authorList>
            <person name="Pei H."/>
            <person name="Jiang L."/>
        </authorList>
    </citation>
    <scope>NUCLEOTIDE SEQUENCE [LARGE SCALE GENOMIC DNA]</scope>
    <source>
        <strain evidence="4 5">FACHB-351</strain>
    </source>
</reference>
<keyword evidence="2 3" id="KW-0378">Hydrolase</keyword>
<evidence type="ECO:0000313" key="4">
    <source>
        <dbReference type="EMBL" id="MCW6036783.1"/>
    </source>
</evidence>
<dbReference type="InterPro" id="IPR029001">
    <property type="entry name" value="ITPase-like_fam"/>
</dbReference>
<name>A0ABT3L5I9_9CYAN</name>
<comment type="similarity">
    <text evidence="3">Belongs to the Maf family.</text>
</comment>
<sequence>MSPRFVLGSASPARLQLLQQVGIQAIAQKSGFDESLVQCEDPVELVNTLAERKAEIVAPQFPDALVLGGDSVLSVAGEIHGKPQSTEEAIARWQKMRGNTGILYTGHALLHHQKQQKIVRCGQTIVHFADISDRIIEAYVATGEPMNCAGCFAIDGQGGLFVEKLEGCHSNVIGLSLPLLHQMLNELGYSITQFW</sequence>
<comment type="caution">
    <text evidence="3">Lacks conserved residue(s) required for the propagation of feature annotation.</text>
</comment>
<dbReference type="RefSeq" id="WP_265264590.1">
    <property type="nucleotide sequence ID" value="NZ_JAIHOM010000046.1"/>
</dbReference>
<dbReference type="PANTHER" id="PTHR43213">
    <property type="entry name" value="BIFUNCTIONAL DTTP/UTP PYROPHOSPHATASE/METHYLTRANSFERASE PROTEIN-RELATED"/>
    <property type="match status" value="1"/>
</dbReference>
<dbReference type="InterPro" id="IPR003697">
    <property type="entry name" value="Maf-like"/>
</dbReference>
<feature type="active site" description="Proton acceptor" evidence="3">
    <location>
        <position position="70"/>
    </location>
</feature>
<dbReference type="HAMAP" id="MF_00528">
    <property type="entry name" value="Maf"/>
    <property type="match status" value="1"/>
</dbReference>
<evidence type="ECO:0000256" key="1">
    <source>
        <dbReference type="ARBA" id="ARBA00001968"/>
    </source>
</evidence>
<dbReference type="CDD" id="cd00555">
    <property type="entry name" value="Maf"/>
    <property type="match status" value="1"/>
</dbReference>
<comment type="caution">
    <text evidence="4">The sequence shown here is derived from an EMBL/GenBank/DDBJ whole genome shotgun (WGS) entry which is preliminary data.</text>
</comment>
<dbReference type="EMBL" id="JAIHOM010000046">
    <property type="protein sequence ID" value="MCW6036783.1"/>
    <property type="molecule type" value="Genomic_DNA"/>
</dbReference>
<keyword evidence="3" id="KW-0963">Cytoplasm</keyword>
<gene>
    <name evidence="4" type="ORF">K4A83_10985</name>
</gene>
<proteinExistence type="inferred from homology"/>
<keyword evidence="5" id="KW-1185">Reference proteome</keyword>
<comment type="catalytic activity">
    <reaction evidence="3">
        <text>a 2'-deoxyribonucleoside 5'-triphosphate + H2O = a 2'-deoxyribonucleoside 5'-phosphate + diphosphate + H(+)</text>
        <dbReference type="Rhea" id="RHEA:44644"/>
        <dbReference type="ChEBI" id="CHEBI:15377"/>
        <dbReference type="ChEBI" id="CHEBI:15378"/>
        <dbReference type="ChEBI" id="CHEBI:33019"/>
        <dbReference type="ChEBI" id="CHEBI:61560"/>
        <dbReference type="ChEBI" id="CHEBI:65317"/>
        <dbReference type="EC" id="3.6.1.9"/>
    </reaction>
</comment>
<evidence type="ECO:0000313" key="5">
    <source>
        <dbReference type="Proteomes" id="UP001526426"/>
    </source>
</evidence>
<comment type="function">
    <text evidence="3">Nucleoside triphosphate pyrophosphatase. May have a dual role in cell division arrest and in preventing the incorporation of modified nucleotides into cellular nucleic acids.</text>
</comment>
<dbReference type="SUPFAM" id="SSF52972">
    <property type="entry name" value="ITPase-like"/>
    <property type="match status" value="1"/>
</dbReference>
<protein>
    <recommendedName>
        <fullName evidence="3">Nucleoside triphosphate pyrophosphatase</fullName>
        <ecNumber evidence="3">3.6.1.9</ecNumber>
    </recommendedName>
    <alternativeName>
        <fullName evidence="3">Nucleotide pyrophosphatase</fullName>
        <shortName evidence="3">Nucleotide PPase</shortName>
    </alternativeName>
</protein>
<dbReference type="Proteomes" id="UP001526426">
    <property type="component" value="Unassembled WGS sequence"/>
</dbReference>
<keyword evidence="3" id="KW-0546">Nucleotide metabolism</keyword>
<dbReference type="Pfam" id="PF02545">
    <property type="entry name" value="Maf"/>
    <property type="match status" value="1"/>
</dbReference>
<accession>A0ABT3L5I9</accession>
<dbReference type="PANTHER" id="PTHR43213:SF5">
    <property type="entry name" value="BIFUNCTIONAL DTTP_UTP PYROPHOSPHATASE_METHYLTRANSFERASE PROTEIN-RELATED"/>
    <property type="match status" value="1"/>
</dbReference>
<organism evidence="4 5">
    <name type="scientific">Spirulina subsalsa FACHB-351</name>
    <dbReference type="NCBI Taxonomy" id="234711"/>
    <lineage>
        <taxon>Bacteria</taxon>
        <taxon>Bacillati</taxon>
        <taxon>Cyanobacteriota</taxon>
        <taxon>Cyanophyceae</taxon>
        <taxon>Spirulinales</taxon>
        <taxon>Spirulinaceae</taxon>
        <taxon>Spirulina</taxon>
    </lineage>
</organism>
<comment type="cofactor">
    <cofactor evidence="1 3">
        <name>a divalent metal cation</name>
        <dbReference type="ChEBI" id="CHEBI:60240"/>
    </cofactor>
</comment>
<evidence type="ECO:0000256" key="3">
    <source>
        <dbReference type="HAMAP-Rule" id="MF_00528"/>
    </source>
</evidence>
<dbReference type="PIRSF" id="PIRSF006305">
    <property type="entry name" value="Maf"/>
    <property type="match status" value="1"/>
</dbReference>
<comment type="subcellular location">
    <subcellularLocation>
        <location evidence="3">Cytoplasm</location>
    </subcellularLocation>
</comment>
<dbReference type="NCBIfam" id="TIGR00172">
    <property type="entry name" value="maf"/>
    <property type="match status" value="1"/>
</dbReference>
<evidence type="ECO:0000256" key="2">
    <source>
        <dbReference type="ARBA" id="ARBA00022801"/>
    </source>
</evidence>
<dbReference type="Gene3D" id="3.90.950.10">
    <property type="match status" value="1"/>
</dbReference>
<dbReference type="EC" id="3.6.1.9" evidence="3"/>
<comment type="catalytic activity">
    <reaction evidence="3">
        <text>a ribonucleoside 5'-triphosphate + H2O = a ribonucleoside 5'-phosphate + diphosphate + H(+)</text>
        <dbReference type="Rhea" id="RHEA:23996"/>
        <dbReference type="ChEBI" id="CHEBI:15377"/>
        <dbReference type="ChEBI" id="CHEBI:15378"/>
        <dbReference type="ChEBI" id="CHEBI:33019"/>
        <dbReference type="ChEBI" id="CHEBI:58043"/>
        <dbReference type="ChEBI" id="CHEBI:61557"/>
        <dbReference type="EC" id="3.6.1.9"/>
    </reaction>
</comment>